<dbReference type="AlphaFoldDB" id="A0AB34JJ51"/>
<evidence type="ECO:0000256" key="1">
    <source>
        <dbReference type="SAM" id="MobiDB-lite"/>
    </source>
</evidence>
<sequence>MASGAAADLPKGGRRMSGWGVDGNLLRKHSPRGTPDDADLASKSLSFRSDGGLADVPLTAASKLIDSLSEAQLAELGELAATLPTEEHTRLGAALLQAGRRYCRHTKGKLNEGSGAAFEAFGERAVAFGYITQQQLDRIRKRLVDTPAPQREGAIVAALRRFLAFTQPLGHEVRLVGCPIRADSAPEVDLNGLRAQCEPSTPPGGTPEMYNVLVQLPSDETPETLVVVQPKYLRPIPIDEDTRDPNAEPIPEDGEPADTWYTNKVIEYEKDSVNRLALQLAGKGGPVFTRPR</sequence>
<accession>A0AB34JJ51</accession>
<reference evidence="2 3" key="1">
    <citation type="journal article" date="2024" name="Science">
        <title>Giant polyketide synthase enzymes in the biosynthesis of giant marine polyether toxins.</title>
        <authorList>
            <person name="Fallon T.R."/>
            <person name="Shende V.V."/>
            <person name="Wierzbicki I.H."/>
            <person name="Pendleton A.L."/>
            <person name="Watervoot N.F."/>
            <person name="Auber R.P."/>
            <person name="Gonzalez D.J."/>
            <person name="Wisecaver J.H."/>
            <person name="Moore B.S."/>
        </authorList>
    </citation>
    <scope>NUCLEOTIDE SEQUENCE [LARGE SCALE GENOMIC DNA]</scope>
    <source>
        <strain evidence="2 3">12B1</strain>
    </source>
</reference>
<feature type="region of interest" description="Disordered" evidence="1">
    <location>
        <begin position="237"/>
        <end position="258"/>
    </location>
</feature>
<dbReference type="EMBL" id="JBGBPQ010000008">
    <property type="protein sequence ID" value="KAL1520978.1"/>
    <property type="molecule type" value="Genomic_DNA"/>
</dbReference>
<protein>
    <submittedName>
        <fullName evidence="2">Uncharacterized protein</fullName>
    </submittedName>
</protein>
<feature type="region of interest" description="Disordered" evidence="1">
    <location>
        <begin position="1"/>
        <end position="41"/>
    </location>
</feature>
<keyword evidence="3" id="KW-1185">Reference proteome</keyword>
<dbReference type="Proteomes" id="UP001515480">
    <property type="component" value="Unassembled WGS sequence"/>
</dbReference>
<proteinExistence type="predicted"/>
<gene>
    <name evidence="2" type="ORF">AB1Y20_022536</name>
</gene>
<comment type="caution">
    <text evidence="2">The sequence shown here is derived from an EMBL/GenBank/DDBJ whole genome shotgun (WGS) entry which is preliminary data.</text>
</comment>
<evidence type="ECO:0000313" key="2">
    <source>
        <dbReference type="EMBL" id="KAL1520978.1"/>
    </source>
</evidence>
<name>A0AB34JJ51_PRYPA</name>
<evidence type="ECO:0000313" key="3">
    <source>
        <dbReference type="Proteomes" id="UP001515480"/>
    </source>
</evidence>
<organism evidence="2 3">
    <name type="scientific">Prymnesium parvum</name>
    <name type="common">Toxic golden alga</name>
    <dbReference type="NCBI Taxonomy" id="97485"/>
    <lineage>
        <taxon>Eukaryota</taxon>
        <taxon>Haptista</taxon>
        <taxon>Haptophyta</taxon>
        <taxon>Prymnesiophyceae</taxon>
        <taxon>Prymnesiales</taxon>
        <taxon>Prymnesiaceae</taxon>
        <taxon>Prymnesium</taxon>
    </lineage>
</organism>